<proteinExistence type="predicted"/>
<keyword evidence="1" id="KW-0812">Transmembrane</keyword>
<dbReference type="RefSeq" id="WP_323979966.1">
    <property type="nucleotide sequence ID" value="NZ_JAYKBV010000018.1"/>
</dbReference>
<feature type="transmembrane region" description="Helical" evidence="1">
    <location>
        <begin position="9"/>
        <end position="27"/>
    </location>
</feature>
<feature type="transmembrane region" description="Helical" evidence="1">
    <location>
        <begin position="39"/>
        <end position="60"/>
    </location>
</feature>
<evidence type="ECO:0000313" key="2">
    <source>
        <dbReference type="EMBL" id="MEB3041330.1"/>
    </source>
</evidence>
<keyword evidence="1" id="KW-0472">Membrane</keyword>
<sequence>MKKFLRKNWLGLLSIVISVGTWLSFWLRFSPFTWDSFGAMAATMGIIVAFLTGFQIWAVIDNKERDKELKNIVNEHKTYTQQQIDDLRESSNDLLDSYKDEIAEKTAYDEANFKGFQKFIFGELYGLANEVANSRAKKQNFDDIFFLYRLKTIQFLLKAEDYKLLKEVLINTLYTLLHHQVYIDNDNIKKYVRYISNWINEYGKEDEVTNLFVNLQNLLLNKLDSGI</sequence>
<gene>
    <name evidence="2" type="ORF">VJJ49_11610</name>
</gene>
<name>A0ABU5YBK0_9FLAO</name>
<organism evidence="2 3">
    <name type="scientific">Capnocytophaga gingivalis</name>
    <dbReference type="NCBI Taxonomy" id="1017"/>
    <lineage>
        <taxon>Bacteria</taxon>
        <taxon>Pseudomonadati</taxon>
        <taxon>Bacteroidota</taxon>
        <taxon>Flavobacteriia</taxon>
        <taxon>Flavobacteriales</taxon>
        <taxon>Flavobacteriaceae</taxon>
        <taxon>Capnocytophaga</taxon>
    </lineage>
</organism>
<dbReference type="EMBL" id="JAYKBV010000018">
    <property type="protein sequence ID" value="MEB3041330.1"/>
    <property type="molecule type" value="Genomic_DNA"/>
</dbReference>
<reference evidence="2 3" key="1">
    <citation type="submission" date="2023-12" db="EMBL/GenBank/DDBJ databases">
        <title>Genomic sequences of Capnocytophaga and Parvimonas strains.</title>
        <authorList>
            <person name="Watt R.M."/>
            <person name="Wang M."/>
            <person name="Yang T."/>
            <person name="Tong W.M."/>
        </authorList>
    </citation>
    <scope>NUCLEOTIDE SEQUENCE [LARGE SCALE GENOMIC DNA]</scope>
    <source>
        <strain evidence="2 3">CCUG 13156</strain>
    </source>
</reference>
<protein>
    <recommendedName>
        <fullName evidence="4">Phage abortive infection protein</fullName>
    </recommendedName>
</protein>
<keyword evidence="1" id="KW-1133">Transmembrane helix</keyword>
<dbReference type="Proteomes" id="UP001324270">
    <property type="component" value="Unassembled WGS sequence"/>
</dbReference>
<evidence type="ECO:0000313" key="3">
    <source>
        <dbReference type="Proteomes" id="UP001324270"/>
    </source>
</evidence>
<accession>A0ABU5YBK0</accession>
<comment type="caution">
    <text evidence="2">The sequence shown here is derived from an EMBL/GenBank/DDBJ whole genome shotgun (WGS) entry which is preliminary data.</text>
</comment>
<evidence type="ECO:0000256" key="1">
    <source>
        <dbReference type="SAM" id="Phobius"/>
    </source>
</evidence>
<evidence type="ECO:0008006" key="4">
    <source>
        <dbReference type="Google" id="ProtNLM"/>
    </source>
</evidence>
<keyword evidence="3" id="KW-1185">Reference proteome</keyword>